<dbReference type="AlphaFoldDB" id="A0A2P8GW99"/>
<protein>
    <recommendedName>
        <fullName evidence="5">Excisionase family DNA binding protein</fullName>
    </recommendedName>
</protein>
<keyword evidence="4" id="KW-1185">Reference proteome</keyword>
<gene>
    <name evidence="1" type="ORF">CLV49_1855</name>
    <name evidence="2" type="ORF">ELQ93_09945</name>
</gene>
<dbReference type="RefSeq" id="WP_106563282.1">
    <property type="nucleotide sequence ID" value="NZ_PYAU01000001.1"/>
</dbReference>
<proteinExistence type="predicted"/>
<dbReference type="Proteomes" id="UP000241203">
    <property type="component" value="Unassembled WGS sequence"/>
</dbReference>
<evidence type="ECO:0000313" key="2">
    <source>
        <dbReference type="EMBL" id="RUQ87222.1"/>
    </source>
</evidence>
<reference evidence="2 4" key="2">
    <citation type="submission" date="2018-12" db="EMBL/GenBank/DDBJ databases">
        <authorList>
            <person name="hu s."/>
            <person name="Xu Y."/>
            <person name="Xu B."/>
            <person name="Li F."/>
        </authorList>
    </citation>
    <scope>NUCLEOTIDE SEQUENCE [LARGE SCALE GENOMIC DNA]</scope>
    <source>
        <strain evidence="2 4">KSW2-17</strain>
    </source>
</reference>
<sequence length="226" mass="24599">MPDITAPELAELLGVTRRHATDLLSDGAIQGRRLPSGAWLVDSDSALRFQASARTGKGRQLTPDSAWALLWELSGMRAEWLTPRTSARTRERIRTLSADQIARAVASRTRAHHFRAANVAKASSDLISTGRAAAGALGVDLMDDTRNVSGYVRRGTASDHAADNFMVAARDGRDLLWDNTLPIDYGDTVMPVAVIAADLAVSTDTRERSGGLRALDDLRRRWLDSH</sequence>
<evidence type="ECO:0000313" key="1">
    <source>
        <dbReference type="EMBL" id="PSL38238.1"/>
    </source>
</evidence>
<dbReference type="OrthoDB" id="5074901at2"/>
<comment type="caution">
    <text evidence="1">The sequence shown here is derived from an EMBL/GenBank/DDBJ whole genome shotgun (WGS) entry which is preliminary data.</text>
</comment>
<evidence type="ECO:0000313" key="3">
    <source>
        <dbReference type="Proteomes" id="UP000241203"/>
    </source>
</evidence>
<accession>A0A2P8GW99</accession>
<reference evidence="1 3" key="1">
    <citation type="submission" date="2018-03" db="EMBL/GenBank/DDBJ databases">
        <title>Genomic Encyclopedia of Archaeal and Bacterial Type Strains, Phase II (KMG-II): from individual species to whole genera.</title>
        <authorList>
            <person name="Goeker M."/>
        </authorList>
    </citation>
    <scope>NUCLEOTIDE SEQUENCE [LARGE SCALE GENOMIC DNA]</scope>
    <source>
        <strain evidence="1 3">DSM 21548</strain>
    </source>
</reference>
<evidence type="ECO:0000313" key="4">
    <source>
        <dbReference type="Proteomes" id="UP000268291"/>
    </source>
</evidence>
<dbReference type="EMBL" id="PYAU01000001">
    <property type="protein sequence ID" value="PSL38238.1"/>
    <property type="molecule type" value="Genomic_DNA"/>
</dbReference>
<dbReference type="EMBL" id="RZGY01000001">
    <property type="protein sequence ID" value="RUQ87222.1"/>
    <property type="molecule type" value="Genomic_DNA"/>
</dbReference>
<dbReference type="Proteomes" id="UP000268291">
    <property type="component" value="Unassembled WGS sequence"/>
</dbReference>
<organism evidence="1 3">
    <name type="scientific">Labedella gwakjiensis</name>
    <dbReference type="NCBI Taxonomy" id="390269"/>
    <lineage>
        <taxon>Bacteria</taxon>
        <taxon>Bacillati</taxon>
        <taxon>Actinomycetota</taxon>
        <taxon>Actinomycetes</taxon>
        <taxon>Micrococcales</taxon>
        <taxon>Microbacteriaceae</taxon>
        <taxon>Labedella</taxon>
    </lineage>
</organism>
<name>A0A2P8GW99_9MICO</name>
<evidence type="ECO:0008006" key="5">
    <source>
        <dbReference type="Google" id="ProtNLM"/>
    </source>
</evidence>